<dbReference type="GO" id="GO:0016853">
    <property type="term" value="F:isomerase activity"/>
    <property type="evidence" value="ECO:0007669"/>
    <property type="project" value="TreeGrafter"/>
</dbReference>
<feature type="active site" evidence="2">
    <location>
        <position position="46"/>
    </location>
</feature>
<dbReference type="PANTHER" id="PTHR13774:SF32">
    <property type="entry name" value="ANTISENSE-ENHANCING SEQUENCE 1"/>
    <property type="match status" value="1"/>
</dbReference>
<reference evidence="3" key="1">
    <citation type="submission" date="2017-10" db="EMBL/GenBank/DDBJ databases">
        <title>Chryseobacterium sp. B5 is a hydrocarbonoclastic and plant growth promoting bacterium.</title>
        <authorList>
            <person name="Thijs S."/>
            <person name="Gkorezis P."/>
            <person name="Van Hamme J."/>
        </authorList>
    </citation>
    <scope>NUCLEOTIDE SEQUENCE</scope>
    <source>
        <strain evidence="3">B5</strain>
    </source>
</reference>
<comment type="similarity">
    <text evidence="1">Belongs to the PhzF family.</text>
</comment>
<evidence type="ECO:0000313" key="3">
    <source>
        <dbReference type="EMBL" id="PII29137.1"/>
    </source>
</evidence>
<evidence type="ECO:0000256" key="1">
    <source>
        <dbReference type="ARBA" id="ARBA00008270"/>
    </source>
</evidence>
<dbReference type="Pfam" id="PF02567">
    <property type="entry name" value="PhzC-PhzF"/>
    <property type="match status" value="1"/>
</dbReference>
<dbReference type="AlphaFoldDB" id="A0A2G7SQI4"/>
<protein>
    <submittedName>
        <fullName evidence="3">Phenazine biosynthesis protein PhzF</fullName>
    </submittedName>
</protein>
<dbReference type="Gene3D" id="3.10.310.10">
    <property type="entry name" value="Diaminopimelate Epimerase, Chain A, domain 1"/>
    <property type="match status" value="2"/>
</dbReference>
<gene>
    <name evidence="3" type="ORF">CTI11_30410</name>
</gene>
<dbReference type="PANTHER" id="PTHR13774">
    <property type="entry name" value="PHENAZINE BIOSYNTHESIS PROTEIN"/>
    <property type="match status" value="1"/>
</dbReference>
<dbReference type="NCBIfam" id="TIGR00654">
    <property type="entry name" value="PhzF_family"/>
    <property type="match status" value="1"/>
</dbReference>
<dbReference type="InterPro" id="IPR003719">
    <property type="entry name" value="Phenazine_PhzF-like"/>
</dbReference>
<evidence type="ECO:0000256" key="2">
    <source>
        <dbReference type="PIRSR" id="PIRSR016184-1"/>
    </source>
</evidence>
<dbReference type="GO" id="GO:0005737">
    <property type="term" value="C:cytoplasm"/>
    <property type="evidence" value="ECO:0007669"/>
    <property type="project" value="TreeGrafter"/>
</dbReference>
<sequence length="285" mass="30222">MSIAVHMVDVFASGPLSGNPLAVITGGQALTTAQMQQLTRWFNLSETAFLLPPTQAQADYRVRIFTLDREMPFAGHPTLGSCHAWLSQHGAPRNAGHIVQECGAGLVQIRQEHGRLAFAAPPMLRFGAPTADELDGALRMLGITAEEVQAASWIDNGPGWLGIRLASAEQVLALNPARQWPTRMDVGVVGPYARGVGGASPAACEVRAFFSDHQGAIVEDPVTGSLNASLAQWLFATGVMDSDYIAAQGRCLGRDGRIFLTRDGTGQVWVGGTARTHVEGALSGL</sequence>
<comment type="caution">
    <text evidence="3">The sequence shown here is derived from an EMBL/GenBank/DDBJ whole genome shotgun (WGS) entry which is preliminary data.</text>
</comment>
<dbReference type="EMBL" id="PEKC01000348">
    <property type="protein sequence ID" value="PII29137.1"/>
    <property type="molecule type" value="Genomic_DNA"/>
</dbReference>
<proteinExistence type="inferred from homology"/>
<accession>A0A2G7SQI4</accession>
<dbReference type="SUPFAM" id="SSF54506">
    <property type="entry name" value="Diaminopimelate epimerase-like"/>
    <property type="match status" value="1"/>
</dbReference>
<dbReference type="PIRSF" id="PIRSF016184">
    <property type="entry name" value="PhzC_PhzF"/>
    <property type="match status" value="1"/>
</dbReference>
<organism evidence="3">
    <name type="scientific">Chryseobacterium sp. B5</name>
    <dbReference type="NCBI Taxonomy" id="2050562"/>
    <lineage>
        <taxon>Bacteria</taxon>
        <taxon>Pseudomonadati</taxon>
        <taxon>Bacteroidota</taxon>
        <taxon>Flavobacteriia</taxon>
        <taxon>Flavobacteriales</taxon>
        <taxon>Weeksellaceae</taxon>
        <taxon>Chryseobacterium group</taxon>
        <taxon>Chryseobacterium</taxon>
    </lineage>
</organism>
<name>A0A2G7SQI4_9FLAO</name>